<dbReference type="Pfam" id="PF04149">
    <property type="entry name" value="DUF397"/>
    <property type="match status" value="1"/>
</dbReference>
<reference evidence="2 3" key="1">
    <citation type="submission" date="2020-03" db="EMBL/GenBank/DDBJ databases">
        <title>WGS of actinomycetes isolated from Thailand.</title>
        <authorList>
            <person name="Thawai C."/>
        </authorList>
    </citation>
    <scope>NUCLEOTIDE SEQUENCE [LARGE SCALE GENOMIC DNA]</scope>
    <source>
        <strain evidence="2 3">HSS6-12</strain>
    </source>
</reference>
<gene>
    <name evidence="2" type="ORF">HCJ94_07785</name>
</gene>
<evidence type="ECO:0000259" key="1">
    <source>
        <dbReference type="Pfam" id="PF04149"/>
    </source>
</evidence>
<sequence length="62" mass="7080">MQELTFVRPNRCDNSGPNCVEVAVDTKQNRIVRNSQQPHMQVVFNAQEWDAFVASVRAGQDF</sequence>
<keyword evidence="3" id="KW-1185">Reference proteome</keyword>
<dbReference type="RefSeq" id="WP_168000286.1">
    <property type="nucleotide sequence ID" value="NZ_JAATEO010000006.1"/>
</dbReference>
<organism evidence="2 3">
    <name type="scientific">Micromonospora thermarum</name>
    <dbReference type="NCBI Taxonomy" id="2720024"/>
    <lineage>
        <taxon>Bacteria</taxon>
        <taxon>Bacillati</taxon>
        <taxon>Actinomycetota</taxon>
        <taxon>Actinomycetes</taxon>
        <taxon>Micromonosporales</taxon>
        <taxon>Micromonosporaceae</taxon>
        <taxon>Micromonospora</taxon>
    </lineage>
</organism>
<protein>
    <submittedName>
        <fullName evidence="2">DUF397 domain-containing protein</fullName>
    </submittedName>
</protein>
<dbReference type="EMBL" id="JAATEO010000006">
    <property type="protein sequence ID" value="NJP31886.1"/>
    <property type="molecule type" value="Genomic_DNA"/>
</dbReference>
<accession>A0ABX0Z250</accession>
<feature type="domain" description="DUF397" evidence="1">
    <location>
        <begin position="5"/>
        <end position="57"/>
    </location>
</feature>
<dbReference type="InterPro" id="IPR007278">
    <property type="entry name" value="DUF397"/>
</dbReference>
<proteinExistence type="predicted"/>
<name>A0ABX0Z250_9ACTN</name>
<comment type="caution">
    <text evidence="2">The sequence shown here is derived from an EMBL/GenBank/DDBJ whole genome shotgun (WGS) entry which is preliminary data.</text>
</comment>
<evidence type="ECO:0000313" key="2">
    <source>
        <dbReference type="EMBL" id="NJP31886.1"/>
    </source>
</evidence>
<dbReference type="Proteomes" id="UP000783871">
    <property type="component" value="Unassembled WGS sequence"/>
</dbReference>
<evidence type="ECO:0000313" key="3">
    <source>
        <dbReference type="Proteomes" id="UP000783871"/>
    </source>
</evidence>